<dbReference type="InterPro" id="IPR058604">
    <property type="entry name" value="DUF8167_3rd"/>
</dbReference>
<dbReference type="InterPro" id="IPR058480">
    <property type="entry name" value="DUF8167_N"/>
</dbReference>
<dbReference type="Pfam" id="PF02080">
    <property type="entry name" value="TrkA_C"/>
    <property type="match status" value="1"/>
</dbReference>
<gene>
    <name evidence="4" type="ORF">FEJ81_20175</name>
</gene>
<evidence type="ECO:0000256" key="1">
    <source>
        <dbReference type="SAM" id="MobiDB-lite"/>
    </source>
</evidence>
<proteinExistence type="predicted"/>
<feature type="transmembrane region" description="Helical" evidence="2">
    <location>
        <begin position="71"/>
        <end position="89"/>
    </location>
</feature>
<dbReference type="InterPro" id="IPR058603">
    <property type="entry name" value="DUF8167_2nd"/>
</dbReference>
<dbReference type="InterPro" id="IPR006037">
    <property type="entry name" value="RCK_C"/>
</dbReference>
<evidence type="ECO:0000259" key="3">
    <source>
        <dbReference type="PROSITE" id="PS51202"/>
    </source>
</evidence>
<keyword evidence="2" id="KW-0472">Membrane</keyword>
<feature type="domain" description="RCK C-terminal" evidence="3">
    <location>
        <begin position="321"/>
        <end position="407"/>
    </location>
</feature>
<dbReference type="Gene3D" id="3.30.70.1450">
    <property type="entry name" value="Regulator of K+ conductance, C-terminal domain"/>
    <property type="match status" value="1"/>
</dbReference>
<dbReference type="Pfam" id="PF26502">
    <property type="entry name" value="DUF8167_2nd"/>
    <property type="match status" value="1"/>
</dbReference>
<keyword evidence="2" id="KW-1133">Transmembrane helix</keyword>
<dbReference type="PANTHER" id="PTHR30445:SF8">
    <property type="entry name" value="K(+)_H(+) ANTIPORTER SUBUNIT KHTT"/>
    <property type="match status" value="1"/>
</dbReference>
<dbReference type="KEGG" id="nvr:FEJ81_20175"/>
<dbReference type="Proteomes" id="UP000302218">
    <property type="component" value="Plasmid pNVE500"/>
</dbReference>
<dbReference type="InterPro" id="IPR036721">
    <property type="entry name" value="RCK_C_sf"/>
</dbReference>
<dbReference type="EMBL" id="CP040331">
    <property type="protein sequence ID" value="QCS44630.1"/>
    <property type="molecule type" value="Genomic_DNA"/>
</dbReference>
<dbReference type="RefSeq" id="WP_138247035.1">
    <property type="nucleotide sequence ID" value="NZ_CP040331.1"/>
</dbReference>
<dbReference type="Pfam" id="PF26501">
    <property type="entry name" value="DUF8167"/>
    <property type="match status" value="1"/>
</dbReference>
<feature type="compositionally biased region" description="Low complexity" evidence="1">
    <location>
        <begin position="252"/>
        <end position="261"/>
    </location>
</feature>
<keyword evidence="4" id="KW-0614">Plasmid</keyword>
<dbReference type="GO" id="GO:0008324">
    <property type="term" value="F:monoatomic cation transmembrane transporter activity"/>
    <property type="evidence" value="ECO:0007669"/>
    <property type="project" value="InterPro"/>
</dbReference>
<evidence type="ECO:0000313" key="4">
    <source>
        <dbReference type="EMBL" id="QCS44630.1"/>
    </source>
</evidence>
<dbReference type="PROSITE" id="PS51202">
    <property type="entry name" value="RCK_C"/>
    <property type="match status" value="1"/>
</dbReference>
<accession>A0A4P8WMA6</accession>
<feature type="region of interest" description="Disordered" evidence="1">
    <location>
        <begin position="233"/>
        <end position="288"/>
    </location>
</feature>
<sequence length="407" mass="43101">MVLESASELLLGVYLGLLAAIFPAFIAFSIGFIFKYFTTVTIPGLGVVALGGTLAGVSGGLMGLIDPTLAGSWTGITAVLVILMASLWAHSQGDKLATATPRKLTLKALRETTLSADLAERIDSYGQVHIRPIGGISDIEGYPPLPDNLRHQVGTSSWRFPATLSLSELETKLEERLLTDYELAEASATIDKQGRAQIAAAPTAAGLSRRVPSGRRAVSIQTVLPTGVGRGDRVTVKLPDGDVTGPVVSARTTGAEVPTEPTEAEAKQTDGGDEPVTQLTPKMTTTGGEGEVTIAVPYEDGRRVIRSEFAPMTIHSRGKQREYEMIGILKRGGNRFRTVMVADGSPLAGMTVGDQQVRSNYGVTILAIRRPEGSIIAPTGSTELHAGDSLILAGKPEKLREFEEVMA</sequence>
<name>A0A4P8WMA6_9EURY</name>
<keyword evidence="2" id="KW-0812">Transmembrane</keyword>
<dbReference type="AlphaFoldDB" id="A0A4P8WMA6"/>
<feature type="compositionally biased region" description="Polar residues" evidence="1">
    <location>
        <begin position="277"/>
        <end position="286"/>
    </location>
</feature>
<dbReference type="SUPFAM" id="SSF116726">
    <property type="entry name" value="TrkA C-terminal domain-like"/>
    <property type="match status" value="1"/>
</dbReference>
<feature type="transmembrane region" description="Helical" evidence="2">
    <location>
        <begin position="45"/>
        <end position="65"/>
    </location>
</feature>
<protein>
    <submittedName>
        <fullName evidence="4">Potassium transporter TrkA</fullName>
    </submittedName>
</protein>
<reference evidence="5" key="1">
    <citation type="submission" date="2019-05" db="EMBL/GenBank/DDBJ databases">
        <title>Genome sequence and methylation pattern of the halophilic Archaeon Natrinema versiforme BOL5-4.</title>
        <authorList>
            <person name="DasSarma P."/>
            <person name="Anton B.P."/>
            <person name="DasSarma S.L."/>
            <person name="Martinez F.L."/>
            <person name="Guzman D."/>
            <person name="Roberts R.J."/>
            <person name="DasSarma S."/>
        </authorList>
    </citation>
    <scope>NUCLEOTIDE SEQUENCE [LARGE SCALE GENOMIC DNA]</scope>
    <source>
        <strain evidence="5">BOL5-4</strain>
        <plasmid evidence="5">pnve500</plasmid>
    </source>
</reference>
<dbReference type="OrthoDB" id="157524at2157"/>
<organism evidence="4 5">
    <name type="scientific">Natrinema versiforme</name>
    <dbReference type="NCBI Taxonomy" id="88724"/>
    <lineage>
        <taxon>Archaea</taxon>
        <taxon>Methanobacteriati</taxon>
        <taxon>Methanobacteriota</taxon>
        <taxon>Stenosarchaea group</taxon>
        <taxon>Halobacteria</taxon>
        <taxon>Halobacteriales</taxon>
        <taxon>Natrialbaceae</taxon>
        <taxon>Natrinema</taxon>
    </lineage>
</organism>
<dbReference type="InterPro" id="IPR050144">
    <property type="entry name" value="AAE_transporter"/>
</dbReference>
<evidence type="ECO:0000313" key="5">
    <source>
        <dbReference type="Proteomes" id="UP000302218"/>
    </source>
</evidence>
<feature type="transmembrane region" description="Helical" evidence="2">
    <location>
        <begin position="12"/>
        <end position="33"/>
    </location>
</feature>
<dbReference type="GO" id="GO:0006813">
    <property type="term" value="P:potassium ion transport"/>
    <property type="evidence" value="ECO:0007669"/>
    <property type="project" value="InterPro"/>
</dbReference>
<dbReference type="GeneID" id="40267643"/>
<geneLocation type="plasmid" evidence="5">
    <name>pnve500</name>
</geneLocation>
<dbReference type="Pfam" id="PF26503">
    <property type="entry name" value="DUF8167_3rd"/>
    <property type="match status" value="1"/>
</dbReference>
<dbReference type="PANTHER" id="PTHR30445">
    <property type="entry name" value="K(+)_H(+) ANTIPORTER SUBUNIT KHTT"/>
    <property type="match status" value="1"/>
</dbReference>
<evidence type="ECO:0000256" key="2">
    <source>
        <dbReference type="SAM" id="Phobius"/>
    </source>
</evidence>